<organism evidence="1 2">
    <name type="scientific">Xanthomonas perforans</name>
    <dbReference type="NCBI Taxonomy" id="442694"/>
    <lineage>
        <taxon>Bacteria</taxon>
        <taxon>Pseudomonadati</taxon>
        <taxon>Pseudomonadota</taxon>
        <taxon>Gammaproteobacteria</taxon>
        <taxon>Lysobacterales</taxon>
        <taxon>Lysobacteraceae</taxon>
        <taxon>Xanthomonas</taxon>
    </lineage>
</organism>
<name>A0A7X5N3K2_XANPE</name>
<feature type="non-terminal residue" evidence="1">
    <location>
        <position position="97"/>
    </location>
</feature>
<dbReference type="GO" id="GO:0005524">
    <property type="term" value="F:ATP binding"/>
    <property type="evidence" value="ECO:0007669"/>
    <property type="project" value="UniProtKB-KW"/>
</dbReference>
<evidence type="ECO:0000313" key="2">
    <source>
        <dbReference type="Proteomes" id="UP000471082"/>
    </source>
</evidence>
<proteinExistence type="predicted"/>
<accession>A0A7X5N3K2</accession>
<keyword evidence="1" id="KW-0067">ATP-binding</keyword>
<sequence>FAGGMSFGQLMAGRDAFAQLGMQLGYFVKSYQLIGQQVSYFNRIKGLDDAIDDARPAGIAVGVGTPPGVILMAEGLALHRPHGAALVEVGDWWVGVG</sequence>
<dbReference type="Proteomes" id="UP000471082">
    <property type="component" value="Unassembled WGS sequence"/>
</dbReference>
<dbReference type="AlphaFoldDB" id="A0A7X5N3K2"/>
<comment type="caution">
    <text evidence="1">The sequence shown here is derived from an EMBL/GenBank/DDBJ whole genome shotgun (WGS) entry which is preliminary data.</text>
</comment>
<protein>
    <submittedName>
        <fullName evidence="1">ABC transporter ATP-binding protein/permease</fullName>
    </submittedName>
</protein>
<keyword evidence="1" id="KW-0547">Nucleotide-binding</keyword>
<dbReference type="EMBL" id="JAAGYU010001995">
    <property type="protein sequence ID" value="NEL80861.1"/>
    <property type="molecule type" value="Genomic_DNA"/>
</dbReference>
<evidence type="ECO:0000313" key="1">
    <source>
        <dbReference type="EMBL" id="NEL80861.1"/>
    </source>
</evidence>
<gene>
    <name evidence="1" type="ORF">G3W61_31930</name>
</gene>
<reference evidence="1 2" key="1">
    <citation type="submission" date="2019-11" db="EMBL/GenBank/DDBJ databases">
        <title>Genome-resolved metagenomics to study the prevalence of co-infection and intraspecific heterogeneity among plant pathogen metapopulations.</title>
        <authorList>
            <person name="Newberry E."/>
            <person name="Bhandari R."/>
            <person name="Kemble J."/>
            <person name="Sikora E."/>
            <person name="Potnis N."/>
        </authorList>
    </citation>
    <scope>NUCLEOTIDE SEQUENCE [LARGE SCALE GENOMIC DNA]</scope>
    <source>
        <strain evidence="1">Xp_Tom_Tuscaloosa_18b</strain>
    </source>
</reference>
<feature type="non-terminal residue" evidence="1">
    <location>
        <position position="1"/>
    </location>
</feature>